<dbReference type="EMBL" id="CASHTH010001895">
    <property type="protein sequence ID" value="CAI8021388.1"/>
    <property type="molecule type" value="Genomic_DNA"/>
</dbReference>
<dbReference type="Proteomes" id="UP001174909">
    <property type="component" value="Unassembled WGS sequence"/>
</dbReference>
<accession>A0AA35S0V7</accession>
<gene>
    <name evidence="1" type="ORF">GBAR_LOCUS12697</name>
</gene>
<protein>
    <submittedName>
        <fullName evidence="1">Intraflagellar transport protein 122 homolog</fullName>
    </submittedName>
</protein>
<proteinExistence type="predicted"/>
<name>A0AA35S0V7_GEOBA</name>
<reference evidence="1" key="1">
    <citation type="submission" date="2023-03" db="EMBL/GenBank/DDBJ databases">
        <authorList>
            <person name="Steffen K."/>
            <person name="Cardenas P."/>
        </authorList>
    </citation>
    <scope>NUCLEOTIDE SEQUENCE</scope>
</reference>
<dbReference type="AlphaFoldDB" id="A0AA35S0V7"/>
<evidence type="ECO:0000313" key="1">
    <source>
        <dbReference type="EMBL" id="CAI8021388.1"/>
    </source>
</evidence>
<keyword evidence="2" id="KW-1185">Reference proteome</keyword>
<evidence type="ECO:0000313" key="2">
    <source>
        <dbReference type="Proteomes" id="UP001174909"/>
    </source>
</evidence>
<dbReference type="Pfam" id="PF25143">
    <property type="entry name" value="Zn_ribbon_IFT122_C"/>
    <property type="match status" value="1"/>
</dbReference>
<organism evidence="1 2">
    <name type="scientific">Geodia barretti</name>
    <name type="common">Barrett's horny sponge</name>
    <dbReference type="NCBI Taxonomy" id="519541"/>
    <lineage>
        <taxon>Eukaryota</taxon>
        <taxon>Metazoa</taxon>
        <taxon>Porifera</taxon>
        <taxon>Demospongiae</taxon>
        <taxon>Heteroscleromorpha</taxon>
        <taxon>Tetractinellida</taxon>
        <taxon>Astrophorina</taxon>
        <taxon>Geodiidae</taxon>
        <taxon>Geodia</taxon>
    </lineage>
</organism>
<comment type="caution">
    <text evidence="1">The sequence shown here is derived from an EMBL/GenBank/DDBJ whole genome shotgun (WGS) entry which is preliminary data.</text>
</comment>
<sequence>MVKEWGAPIGVFPISLCGSCNKMFLADDYELQGLCKGHCPFCRTSIDSL</sequence>